<keyword evidence="1" id="KW-0732">Signal</keyword>
<evidence type="ECO:0000256" key="1">
    <source>
        <dbReference type="ARBA" id="ARBA00022729"/>
    </source>
</evidence>
<comment type="caution">
    <text evidence="3">The sequence shown here is derived from an EMBL/GenBank/DDBJ whole genome shotgun (WGS) entry which is preliminary data.</text>
</comment>
<sequence length="186" mass="19885">METPRVFQQEGLSVRNRIALCATVVATGMLLAGCQEELPSGKPATPSSTTTSAQAPATPNADGVLNPGDTGKLESGVELSILKVEADEVEREGTVSVFTFQLNNTGKTTLDNWSRPTLVYGADGTAAEYVLSLDKKYQYGMEGKLPPGSKQTIKIAYAVPVDKLNPAVITSEELIWRGDFSKYNKG</sequence>
<reference evidence="3 4" key="1">
    <citation type="submission" date="2019-03" db="EMBL/GenBank/DDBJ databases">
        <title>Genomic Encyclopedia of Type Strains, Phase IV (KMG-IV): sequencing the most valuable type-strain genomes for metagenomic binning, comparative biology and taxonomic classification.</title>
        <authorList>
            <person name="Goeker M."/>
        </authorList>
    </citation>
    <scope>NUCLEOTIDE SEQUENCE [LARGE SCALE GENOMIC DNA]</scope>
    <source>
        <strain evidence="3 4">DSM 44496</strain>
    </source>
</reference>
<evidence type="ECO:0000313" key="3">
    <source>
        <dbReference type="EMBL" id="TDP39903.1"/>
    </source>
</evidence>
<dbReference type="AlphaFoldDB" id="A0A4R6PPQ2"/>
<organism evidence="3 4">
    <name type="scientific">Nocardia ignorata</name>
    <dbReference type="NCBI Taxonomy" id="145285"/>
    <lineage>
        <taxon>Bacteria</taxon>
        <taxon>Bacillati</taxon>
        <taxon>Actinomycetota</taxon>
        <taxon>Actinomycetes</taxon>
        <taxon>Mycobacteriales</taxon>
        <taxon>Nocardiaceae</taxon>
        <taxon>Nocardia</taxon>
    </lineage>
</organism>
<dbReference type="EMBL" id="SNXK01000002">
    <property type="protein sequence ID" value="TDP39903.1"/>
    <property type="molecule type" value="Genomic_DNA"/>
</dbReference>
<proteinExistence type="predicted"/>
<keyword evidence="4" id="KW-1185">Reference proteome</keyword>
<dbReference type="Gene3D" id="2.60.40.1240">
    <property type="match status" value="1"/>
</dbReference>
<feature type="region of interest" description="Disordered" evidence="2">
    <location>
        <begin position="39"/>
        <end position="70"/>
    </location>
</feature>
<feature type="compositionally biased region" description="Low complexity" evidence="2">
    <location>
        <begin position="40"/>
        <end position="61"/>
    </location>
</feature>
<evidence type="ECO:0000256" key="2">
    <source>
        <dbReference type="SAM" id="MobiDB-lite"/>
    </source>
</evidence>
<dbReference type="InterPro" id="IPR029050">
    <property type="entry name" value="Immunoprotect_excell_Ig-like"/>
</dbReference>
<dbReference type="Proteomes" id="UP000295087">
    <property type="component" value="Unassembled WGS sequence"/>
</dbReference>
<name>A0A4R6PPQ2_NOCIG</name>
<evidence type="ECO:0008006" key="5">
    <source>
        <dbReference type="Google" id="ProtNLM"/>
    </source>
</evidence>
<accession>A0A4R6PPQ2</accession>
<protein>
    <recommendedName>
        <fullName evidence="5">DUF4352 domain-containing protein</fullName>
    </recommendedName>
</protein>
<evidence type="ECO:0000313" key="4">
    <source>
        <dbReference type="Proteomes" id="UP000295087"/>
    </source>
</evidence>
<gene>
    <name evidence="3" type="ORF">DFR75_102623</name>
</gene>
<dbReference type="PROSITE" id="PS51257">
    <property type="entry name" value="PROKAR_LIPOPROTEIN"/>
    <property type="match status" value="1"/>
</dbReference>